<dbReference type="AlphaFoldDB" id="A0A1F5H7U5"/>
<dbReference type="SUPFAM" id="SSF56059">
    <property type="entry name" value="Glutathione synthetase ATP-binding domain-like"/>
    <property type="match status" value="1"/>
</dbReference>
<dbReference type="PROSITE" id="PS50975">
    <property type="entry name" value="ATP_GRASP"/>
    <property type="match status" value="1"/>
</dbReference>
<sequence>MKLYEFEGLRILSKVGIETPFFVMTSDLDAVKQARKRLKFPIVAKVQVLSGNRGRRGGVKVCTTEKQLTAFAREHLGKEFNGEQVRFIALAEKVDIESEYYISITYDTALKIPFLLFSQKGGVDIEEVKKANPEAIIRIDFDPLAGPIKKDLEKIFRGSTPNRGRTPKEDRLIDFILRLWDAFWRYDCRLIEVNPLALRRAQSKRGSVNGEFDYVAVDAKIILDDAGLARHRDLDVLSKGAISAIPSQRELAAKKIDEEDYRGSAGSTFIELDGSPRGEAGDIAILASGGGASLLVMDAVIASGGRPANYTEYSGNPSREKVEKLTQVTLSRKGLSGCLVAGAVANFTDIYETLSGFVQGLGQIKPKPDYPIVIRRGGPRQKEAYEMLRRVAKKEEYDIHLFGPETPISVACKKMVELSNQFKVQSAKFKVNGKK</sequence>
<dbReference type="Pfam" id="PF08442">
    <property type="entry name" value="ATP-grasp_2"/>
    <property type="match status" value="1"/>
</dbReference>
<dbReference type="GO" id="GO:0005524">
    <property type="term" value="F:ATP binding"/>
    <property type="evidence" value="ECO:0007669"/>
    <property type="project" value="UniProtKB-UniRule"/>
</dbReference>
<keyword evidence="3" id="KW-0012">Acyltransferase</keyword>
<comment type="caution">
    <text evidence="7">The sequence shown here is derived from an EMBL/GenBank/DDBJ whole genome shotgun (WGS) entry which is preliminary data.</text>
</comment>
<dbReference type="Gene3D" id="3.40.50.261">
    <property type="entry name" value="Succinyl-CoA synthetase domains"/>
    <property type="match status" value="1"/>
</dbReference>
<evidence type="ECO:0000256" key="2">
    <source>
        <dbReference type="ARBA" id="ARBA00022741"/>
    </source>
</evidence>
<dbReference type="GO" id="GO:0046872">
    <property type="term" value="F:metal ion binding"/>
    <property type="evidence" value="ECO:0007669"/>
    <property type="project" value="InterPro"/>
</dbReference>
<evidence type="ECO:0000256" key="1">
    <source>
        <dbReference type="ARBA" id="ARBA00022598"/>
    </source>
</evidence>
<keyword evidence="1" id="KW-0436">Ligase</keyword>
<dbReference type="InterPro" id="IPR016102">
    <property type="entry name" value="Succinyl-CoA_synth-like"/>
</dbReference>
<dbReference type="Pfam" id="PF16114">
    <property type="entry name" value="Citrate_bind"/>
    <property type="match status" value="1"/>
</dbReference>
<organism evidence="7 8">
    <name type="scientific">Candidatus Curtissbacteria bacterium RIFCSPLOWO2_01_FULL_42_50</name>
    <dbReference type="NCBI Taxonomy" id="1797730"/>
    <lineage>
        <taxon>Bacteria</taxon>
        <taxon>Candidatus Curtissiibacteriota</taxon>
    </lineage>
</organism>
<dbReference type="EMBL" id="MFBT01000005">
    <property type="protein sequence ID" value="OGE00159.1"/>
    <property type="molecule type" value="Genomic_DNA"/>
</dbReference>
<dbReference type="InterPro" id="IPR005809">
    <property type="entry name" value="Succ_CoA_ligase-like_bsu"/>
</dbReference>
<dbReference type="GO" id="GO:0006099">
    <property type="term" value="P:tricarboxylic acid cycle"/>
    <property type="evidence" value="ECO:0007669"/>
    <property type="project" value="InterPro"/>
</dbReference>
<dbReference type="GO" id="GO:0004775">
    <property type="term" value="F:succinate-CoA ligase (ADP-forming) activity"/>
    <property type="evidence" value="ECO:0007669"/>
    <property type="project" value="TreeGrafter"/>
</dbReference>
<accession>A0A1F5H7U5</accession>
<evidence type="ECO:0000256" key="3">
    <source>
        <dbReference type="ARBA" id="ARBA00023315"/>
    </source>
</evidence>
<evidence type="ECO:0000313" key="8">
    <source>
        <dbReference type="Proteomes" id="UP000177039"/>
    </source>
</evidence>
<keyword evidence="3" id="KW-0808">Transferase</keyword>
<dbReference type="InterPro" id="IPR013650">
    <property type="entry name" value="ATP-grasp_succ-CoA_synth-type"/>
</dbReference>
<dbReference type="GO" id="GO:0042709">
    <property type="term" value="C:succinate-CoA ligase complex"/>
    <property type="evidence" value="ECO:0007669"/>
    <property type="project" value="TreeGrafter"/>
</dbReference>
<evidence type="ECO:0000256" key="4">
    <source>
        <dbReference type="ARBA" id="ARBA00047593"/>
    </source>
</evidence>
<evidence type="ECO:0000256" key="5">
    <source>
        <dbReference type="PROSITE-ProRule" id="PRU00409"/>
    </source>
</evidence>
<dbReference type="Proteomes" id="UP000177039">
    <property type="component" value="Unassembled WGS sequence"/>
</dbReference>
<evidence type="ECO:0000259" key="6">
    <source>
        <dbReference type="PROSITE" id="PS50975"/>
    </source>
</evidence>
<keyword evidence="5" id="KW-0067">ATP-binding</keyword>
<dbReference type="Gene3D" id="3.30.470.20">
    <property type="entry name" value="ATP-grasp fold, B domain"/>
    <property type="match status" value="1"/>
</dbReference>
<feature type="domain" description="ATP-grasp" evidence="6">
    <location>
        <begin position="9"/>
        <end position="223"/>
    </location>
</feature>
<name>A0A1F5H7U5_9BACT</name>
<dbReference type="InterPro" id="IPR032263">
    <property type="entry name" value="Citrate-bd"/>
</dbReference>
<proteinExistence type="predicted"/>
<dbReference type="PIRSF" id="PIRSF001554">
    <property type="entry name" value="SucCS_beta"/>
    <property type="match status" value="1"/>
</dbReference>
<dbReference type="GO" id="GO:0005829">
    <property type="term" value="C:cytosol"/>
    <property type="evidence" value="ECO:0007669"/>
    <property type="project" value="TreeGrafter"/>
</dbReference>
<dbReference type="Gene3D" id="3.30.1490.20">
    <property type="entry name" value="ATP-grasp fold, A domain"/>
    <property type="match status" value="1"/>
</dbReference>
<comment type="catalytic activity">
    <reaction evidence="4">
        <text>oxaloacetate + acetyl-CoA + ADP + phosphate = citrate + ATP + CoA</text>
        <dbReference type="Rhea" id="RHEA:21160"/>
        <dbReference type="ChEBI" id="CHEBI:16452"/>
        <dbReference type="ChEBI" id="CHEBI:16947"/>
        <dbReference type="ChEBI" id="CHEBI:30616"/>
        <dbReference type="ChEBI" id="CHEBI:43474"/>
        <dbReference type="ChEBI" id="CHEBI:57287"/>
        <dbReference type="ChEBI" id="CHEBI:57288"/>
        <dbReference type="ChEBI" id="CHEBI:456216"/>
        <dbReference type="EC" id="2.3.3.8"/>
    </reaction>
</comment>
<gene>
    <name evidence="7" type="ORF">A3B54_02030</name>
</gene>
<keyword evidence="2 5" id="KW-0547">Nucleotide-binding</keyword>
<dbReference type="PANTHER" id="PTHR11815:SF10">
    <property type="entry name" value="SUCCINATE--COA LIGASE [GDP-FORMING] SUBUNIT BETA, MITOCHONDRIAL"/>
    <property type="match status" value="1"/>
</dbReference>
<protein>
    <recommendedName>
        <fullName evidence="6">ATP-grasp domain-containing protein</fullName>
    </recommendedName>
</protein>
<dbReference type="PANTHER" id="PTHR11815">
    <property type="entry name" value="SUCCINYL-COA SYNTHETASE BETA CHAIN"/>
    <property type="match status" value="1"/>
</dbReference>
<dbReference type="GO" id="GO:0003878">
    <property type="term" value="F:ATP citrate synthase activity"/>
    <property type="evidence" value="ECO:0007669"/>
    <property type="project" value="UniProtKB-EC"/>
</dbReference>
<reference evidence="7 8" key="1">
    <citation type="journal article" date="2016" name="Nat. Commun.">
        <title>Thousands of microbial genomes shed light on interconnected biogeochemical processes in an aquifer system.</title>
        <authorList>
            <person name="Anantharaman K."/>
            <person name="Brown C.T."/>
            <person name="Hug L.A."/>
            <person name="Sharon I."/>
            <person name="Castelle C.J."/>
            <person name="Probst A.J."/>
            <person name="Thomas B.C."/>
            <person name="Singh A."/>
            <person name="Wilkins M.J."/>
            <person name="Karaoz U."/>
            <person name="Brodie E.L."/>
            <person name="Williams K.H."/>
            <person name="Hubbard S.S."/>
            <person name="Banfield J.F."/>
        </authorList>
    </citation>
    <scope>NUCLEOTIDE SEQUENCE [LARGE SCALE GENOMIC DNA]</scope>
</reference>
<dbReference type="InterPro" id="IPR011761">
    <property type="entry name" value="ATP-grasp"/>
</dbReference>
<dbReference type="SUPFAM" id="SSF52210">
    <property type="entry name" value="Succinyl-CoA synthetase domains"/>
    <property type="match status" value="1"/>
</dbReference>
<dbReference type="InterPro" id="IPR013815">
    <property type="entry name" value="ATP_grasp_subdomain_1"/>
</dbReference>
<evidence type="ECO:0000313" key="7">
    <source>
        <dbReference type="EMBL" id="OGE00159.1"/>
    </source>
</evidence>
<dbReference type="GO" id="GO:0006104">
    <property type="term" value="P:succinyl-CoA metabolic process"/>
    <property type="evidence" value="ECO:0007669"/>
    <property type="project" value="TreeGrafter"/>
</dbReference>